<feature type="compositionally biased region" description="Polar residues" evidence="1">
    <location>
        <begin position="17"/>
        <end position="31"/>
    </location>
</feature>
<feature type="compositionally biased region" description="Basic and acidic residues" evidence="1">
    <location>
        <begin position="134"/>
        <end position="147"/>
    </location>
</feature>
<feature type="compositionally biased region" description="Polar residues" evidence="1">
    <location>
        <begin position="40"/>
        <end position="57"/>
    </location>
</feature>
<sequence length="649" mass="73827">MKEEGSEDVGSEIKPGVNSQCLNDISSTAQFPRNHANDRVASSRNSQTSRASQRAPQSRNFEFVLVTDNESRRQVRRHAMRQYMHQRRLDSIARLGTSRISVGGWTARTSSDSHVSDPSPRVEELGDETSSKVNGEDPIKKENHIDQDIPGQEQRPSRLLIPKLNIVKREEASPPNAVNNSLDPRVSPGEGAKRDPFDSYPIAISQVDHELITHFVTTYPSMMYKFADSIANNPMMGIFRQFALHDELPFQAMLAIASKHRAGVEGKTESVQSLTHKMRALRLMNERIQADSKGQRDGTIYAVATMAVIEKWSKDASIERMHFRGLSSMIRNRGGMQGMRTSKRILIPYIGASHLTPLRVDFSCAPKAIFGTSLPWTGTIPETPPAKLDFVNPDVHLAIPHHFATEEGAESPCDQLRACEDFLRFFRRLHELEHAALESPSIMASGNARQRVKRFGPGTQIYSILTMLPDYDHGIRDVRFIDEFTGMSCLFFLAVALYDCYLTSSNFDRYLEWLELEVMKLNPYTNPSITSILWIFLNNGGYPEEDVGDNGERCWIVSRMIRIAKRLEWKRHGTIWDRLRQVLIDLVLTQQECAFGTDQVTEEALVARQQKRRQSSKYFWNEDEMRENILEFNLTAFTPYADTNVPILT</sequence>
<name>A0A5N6TEJ5_ASPAV</name>
<evidence type="ECO:0000256" key="1">
    <source>
        <dbReference type="SAM" id="MobiDB-lite"/>
    </source>
</evidence>
<proteinExistence type="predicted"/>
<dbReference type="AlphaFoldDB" id="A0A5N6TEJ5"/>
<feature type="compositionally biased region" description="Acidic residues" evidence="1">
    <location>
        <begin position="1"/>
        <end position="10"/>
    </location>
</feature>
<dbReference type="PANTHER" id="PTHR37540:SF10">
    <property type="entry name" value="SIGMA-70 REGION 2 FAMILY PROTEIN"/>
    <property type="match status" value="1"/>
</dbReference>
<organism evidence="2 3">
    <name type="scientific">Aspergillus avenaceus</name>
    <dbReference type="NCBI Taxonomy" id="36643"/>
    <lineage>
        <taxon>Eukaryota</taxon>
        <taxon>Fungi</taxon>
        <taxon>Dikarya</taxon>
        <taxon>Ascomycota</taxon>
        <taxon>Pezizomycotina</taxon>
        <taxon>Eurotiomycetes</taxon>
        <taxon>Eurotiomycetidae</taxon>
        <taxon>Eurotiales</taxon>
        <taxon>Aspergillaceae</taxon>
        <taxon>Aspergillus</taxon>
        <taxon>Aspergillus subgen. Circumdati</taxon>
    </lineage>
</organism>
<dbReference type="OrthoDB" id="4158087at2759"/>
<protein>
    <recommendedName>
        <fullName evidence="4">Fungal-specific transcription factor domain-containing protein</fullName>
    </recommendedName>
</protein>
<dbReference type="InterPro" id="IPR021858">
    <property type="entry name" value="Fun_TF"/>
</dbReference>
<gene>
    <name evidence="2" type="ORF">BDV25DRAFT_166247</name>
</gene>
<evidence type="ECO:0000313" key="3">
    <source>
        <dbReference type="Proteomes" id="UP000325780"/>
    </source>
</evidence>
<dbReference type="Pfam" id="PF11951">
    <property type="entry name" value="Fungal_trans_2"/>
    <property type="match status" value="1"/>
</dbReference>
<reference evidence="2 3" key="1">
    <citation type="submission" date="2019-04" db="EMBL/GenBank/DDBJ databases">
        <title>Friends and foes A comparative genomics study of 23 Aspergillus species from section Flavi.</title>
        <authorList>
            <consortium name="DOE Joint Genome Institute"/>
            <person name="Kjaerbolling I."/>
            <person name="Vesth T."/>
            <person name="Frisvad J.C."/>
            <person name="Nybo J.L."/>
            <person name="Theobald S."/>
            <person name="Kildgaard S."/>
            <person name="Isbrandt T."/>
            <person name="Kuo A."/>
            <person name="Sato A."/>
            <person name="Lyhne E.K."/>
            <person name="Kogle M.E."/>
            <person name="Wiebenga A."/>
            <person name="Kun R.S."/>
            <person name="Lubbers R.J."/>
            <person name="Makela M.R."/>
            <person name="Barry K."/>
            <person name="Chovatia M."/>
            <person name="Clum A."/>
            <person name="Daum C."/>
            <person name="Haridas S."/>
            <person name="He G."/>
            <person name="LaButti K."/>
            <person name="Lipzen A."/>
            <person name="Mondo S."/>
            <person name="Riley R."/>
            <person name="Salamov A."/>
            <person name="Simmons B.A."/>
            <person name="Magnuson J.K."/>
            <person name="Henrissat B."/>
            <person name="Mortensen U.H."/>
            <person name="Larsen T.O."/>
            <person name="Devries R.P."/>
            <person name="Grigoriev I.V."/>
            <person name="Machida M."/>
            <person name="Baker S.E."/>
            <person name="Andersen M.R."/>
        </authorList>
    </citation>
    <scope>NUCLEOTIDE SEQUENCE [LARGE SCALE GENOMIC DNA]</scope>
    <source>
        <strain evidence="2 3">IBT 18842</strain>
    </source>
</reference>
<dbReference type="Proteomes" id="UP000325780">
    <property type="component" value="Unassembled WGS sequence"/>
</dbReference>
<evidence type="ECO:0000313" key="2">
    <source>
        <dbReference type="EMBL" id="KAE8144680.1"/>
    </source>
</evidence>
<evidence type="ECO:0008006" key="4">
    <source>
        <dbReference type="Google" id="ProtNLM"/>
    </source>
</evidence>
<feature type="region of interest" description="Disordered" evidence="1">
    <location>
        <begin position="104"/>
        <end position="157"/>
    </location>
</feature>
<keyword evidence="3" id="KW-1185">Reference proteome</keyword>
<feature type="region of interest" description="Disordered" evidence="1">
    <location>
        <begin position="1"/>
        <end position="57"/>
    </location>
</feature>
<feature type="region of interest" description="Disordered" evidence="1">
    <location>
        <begin position="171"/>
        <end position="194"/>
    </location>
</feature>
<dbReference type="PANTHER" id="PTHR37540">
    <property type="entry name" value="TRANSCRIPTION FACTOR (ACR-2), PUTATIVE-RELATED-RELATED"/>
    <property type="match status" value="1"/>
</dbReference>
<accession>A0A5N6TEJ5</accession>
<dbReference type="EMBL" id="ML742455">
    <property type="protein sequence ID" value="KAE8144680.1"/>
    <property type="molecule type" value="Genomic_DNA"/>
</dbReference>